<dbReference type="EMBL" id="MN738810">
    <property type="protein sequence ID" value="QHS84645.1"/>
    <property type="molecule type" value="Genomic_DNA"/>
</dbReference>
<evidence type="ECO:0000256" key="1">
    <source>
        <dbReference type="SAM" id="Coils"/>
    </source>
</evidence>
<protein>
    <submittedName>
        <fullName evidence="2">Uncharacterized protein</fullName>
    </submittedName>
</protein>
<proteinExistence type="predicted"/>
<name>A0A6C0AZK8_9ZZZZ</name>
<sequence length="216" mass="26468">MPIIMETSDSGATNGTNKEKQKILNIYNLIKKAFHFLRRLFIKYIIRKNEIYFELDSLNIEVKRLRQAQNIRDNKYNNQKNELIKNQKAQQEKKCIQDKKRQIEDEKYLQEKQQLESEENCLEEVIEVLIDQQKRLETELQEIAIKLTLNKFQHFQREKLRKEQDFLDKEKYRLQEQEFNREQLKYKNLKQEFIKQEEAILENIQKINFNNDIKNL</sequence>
<accession>A0A6C0AZK8</accession>
<keyword evidence="1" id="KW-0175">Coiled coil</keyword>
<feature type="coiled-coil region" evidence="1">
    <location>
        <begin position="86"/>
        <end position="199"/>
    </location>
</feature>
<reference evidence="2" key="1">
    <citation type="journal article" date="2020" name="Nature">
        <title>Giant virus diversity and host interactions through global metagenomics.</title>
        <authorList>
            <person name="Schulz F."/>
            <person name="Roux S."/>
            <person name="Paez-Espino D."/>
            <person name="Jungbluth S."/>
            <person name="Walsh D.A."/>
            <person name="Denef V.J."/>
            <person name="McMahon K.D."/>
            <person name="Konstantinidis K.T."/>
            <person name="Eloe-Fadrosh E.A."/>
            <person name="Kyrpides N.C."/>
            <person name="Woyke T."/>
        </authorList>
    </citation>
    <scope>NUCLEOTIDE SEQUENCE</scope>
    <source>
        <strain evidence="2">GVMAG-S-ERX556022-25</strain>
    </source>
</reference>
<dbReference type="AlphaFoldDB" id="A0A6C0AZK8"/>
<evidence type="ECO:0000313" key="2">
    <source>
        <dbReference type="EMBL" id="QHS84645.1"/>
    </source>
</evidence>
<organism evidence="2">
    <name type="scientific">viral metagenome</name>
    <dbReference type="NCBI Taxonomy" id="1070528"/>
    <lineage>
        <taxon>unclassified sequences</taxon>
        <taxon>metagenomes</taxon>
        <taxon>organismal metagenomes</taxon>
    </lineage>
</organism>